<evidence type="ECO:0000256" key="1">
    <source>
        <dbReference type="SAM" id="SignalP"/>
    </source>
</evidence>
<sequence>MRASSRLLATGIVAGITLLAGASGVFAADGGTAADTPPAAVEDFQYPGADQVLKDHGIVLKQGDGHIMLADCASEPGLLEVWARGMDKFCLKVTGNGGYLTMDVPKVYGIKGNSYTVRANMTVDNTDASFDITKDTWTPVGETADSKARDHNLVQLTATK</sequence>
<gene>
    <name evidence="2" type="ORF">GCM10009760_02270</name>
</gene>
<name>A0ABN2YNP7_9ACTN</name>
<evidence type="ECO:0008006" key="4">
    <source>
        <dbReference type="Google" id="ProtNLM"/>
    </source>
</evidence>
<reference evidence="2 3" key="1">
    <citation type="journal article" date="2019" name="Int. J. Syst. Evol. Microbiol.">
        <title>The Global Catalogue of Microorganisms (GCM) 10K type strain sequencing project: providing services to taxonomists for standard genome sequencing and annotation.</title>
        <authorList>
            <consortium name="The Broad Institute Genomics Platform"/>
            <consortium name="The Broad Institute Genome Sequencing Center for Infectious Disease"/>
            <person name="Wu L."/>
            <person name="Ma J."/>
        </authorList>
    </citation>
    <scope>NUCLEOTIDE SEQUENCE [LARGE SCALE GENOMIC DNA]</scope>
    <source>
        <strain evidence="2 3">JCM 14560</strain>
    </source>
</reference>
<proteinExistence type="predicted"/>
<feature type="chain" id="PRO_5047434098" description="Secreted protein" evidence="1">
    <location>
        <begin position="28"/>
        <end position="160"/>
    </location>
</feature>
<organism evidence="2 3">
    <name type="scientific">Kitasatospora kazusensis</name>
    <dbReference type="NCBI Taxonomy" id="407974"/>
    <lineage>
        <taxon>Bacteria</taxon>
        <taxon>Bacillati</taxon>
        <taxon>Actinomycetota</taxon>
        <taxon>Actinomycetes</taxon>
        <taxon>Kitasatosporales</taxon>
        <taxon>Streptomycetaceae</taxon>
        <taxon>Kitasatospora</taxon>
    </lineage>
</organism>
<feature type="signal peptide" evidence="1">
    <location>
        <begin position="1"/>
        <end position="27"/>
    </location>
</feature>
<comment type="caution">
    <text evidence="2">The sequence shown here is derived from an EMBL/GenBank/DDBJ whole genome shotgun (WGS) entry which is preliminary data.</text>
</comment>
<dbReference type="Proteomes" id="UP001422759">
    <property type="component" value="Unassembled WGS sequence"/>
</dbReference>
<protein>
    <recommendedName>
        <fullName evidence="4">Secreted protein</fullName>
    </recommendedName>
</protein>
<evidence type="ECO:0000313" key="3">
    <source>
        <dbReference type="Proteomes" id="UP001422759"/>
    </source>
</evidence>
<accession>A0ABN2YNP7</accession>
<keyword evidence="3" id="KW-1185">Reference proteome</keyword>
<dbReference type="EMBL" id="BAAANT010000001">
    <property type="protein sequence ID" value="GAA2130141.1"/>
    <property type="molecule type" value="Genomic_DNA"/>
</dbReference>
<evidence type="ECO:0000313" key="2">
    <source>
        <dbReference type="EMBL" id="GAA2130141.1"/>
    </source>
</evidence>
<keyword evidence="1" id="KW-0732">Signal</keyword>